<gene>
    <name evidence="18" type="ORF">SAMN04488692_11351</name>
</gene>
<dbReference type="GO" id="GO:0005509">
    <property type="term" value="F:calcium ion binding"/>
    <property type="evidence" value="ECO:0007669"/>
    <property type="project" value="UniProtKB-UniRule"/>
</dbReference>
<evidence type="ECO:0000256" key="3">
    <source>
        <dbReference type="ARBA" id="ARBA00022490"/>
    </source>
</evidence>
<evidence type="ECO:0000313" key="19">
    <source>
        <dbReference type="Proteomes" id="UP000199476"/>
    </source>
</evidence>
<dbReference type="SUPFAM" id="SSF46894">
    <property type="entry name" value="C-terminal effector domain of the bipartite response regulators"/>
    <property type="match status" value="1"/>
</dbReference>
<protein>
    <recommendedName>
        <fullName evidence="2 14">Stage 0 sporulation protein A homolog</fullName>
    </recommendedName>
</protein>
<dbReference type="GO" id="GO:0051606">
    <property type="term" value="P:detection of stimulus"/>
    <property type="evidence" value="ECO:0007669"/>
    <property type="project" value="UniProtKB-UniRule"/>
</dbReference>
<dbReference type="InterPro" id="IPR014879">
    <property type="entry name" value="Spo0A_C"/>
</dbReference>
<dbReference type="InterPro" id="IPR050595">
    <property type="entry name" value="Bact_response_regulator"/>
</dbReference>
<dbReference type="GO" id="GO:0005737">
    <property type="term" value="C:cytoplasm"/>
    <property type="evidence" value="ECO:0007669"/>
    <property type="project" value="UniProtKB-SubCell"/>
</dbReference>
<evidence type="ECO:0000313" key="18">
    <source>
        <dbReference type="EMBL" id="SDL99337.1"/>
    </source>
</evidence>
<feature type="binding site" evidence="15">
    <location>
        <position position="57"/>
    </location>
    <ligand>
        <name>Ca(2+)</name>
        <dbReference type="ChEBI" id="CHEBI:29108"/>
    </ligand>
</feature>
<dbReference type="InterPro" id="IPR036388">
    <property type="entry name" value="WH-like_DNA-bd_sf"/>
</dbReference>
<evidence type="ECO:0000256" key="15">
    <source>
        <dbReference type="PIRSR" id="PIRSR002937-1"/>
    </source>
</evidence>
<dbReference type="SMART" id="SM00448">
    <property type="entry name" value="REC"/>
    <property type="match status" value="1"/>
</dbReference>
<keyword evidence="3 14" id="KW-0963">Cytoplasm</keyword>
<dbReference type="Gene3D" id="1.10.10.10">
    <property type="entry name" value="Winged helix-like DNA-binding domain superfamily/Winged helix DNA-binding domain"/>
    <property type="match status" value="1"/>
</dbReference>
<feature type="binding site" evidence="15">
    <location>
        <position position="12"/>
    </location>
    <ligand>
        <name>Ca(2+)</name>
        <dbReference type="ChEBI" id="CHEBI:29108"/>
    </ligand>
</feature>
<reference evidence="18 19" key="1">
    <citation type="submission" date="2016-10" db="EMBL/GenBank/DDBJ databases">
        <authorList>
            <person name="de Groot N.N."/>
        </authorList>
    </citation>
    <scope>NUCLEOTIDE SEQUENCE [LARGE SCALE GENOMIC DNA]</scope>
    <source>
        <strain evidence="18 19">SLAS-1</strain>
    </source>
</reference>
<dbReference type="PIRSF" id="PIRSF002937">
    <property type="entry name" value="Res_reg_Spo0A"/>
    <property type="match status" value="1"/>
</dbReference>
<dbReference type="EMBL" id="FNGO01000013">
    <property type="protein sequence ID" value="SDL99337.1"/>
    <property type="molecule type" value="Genomic_DNA"/>
</dbReference>
<dbReference type="Pfam" id="PF08769">
    <property type="entry name" value="Spo0A_C"/>
    <property type="match status" value="1"/>
</dbReference>
<feature type="domain" description="Response regulatory" evidence="17">
    <location>
        <begin position="6"/>
        <end position="124"/>
    </location>
</feature>
<keyword evidence="6 14" id="KW-0106">Calcium</keyword>
<dbReference type="InterPro" id="IPR011006">
    <property type="entry name" value="CheY-like_superfamily"/>
</dbReference>
<dbReference type="SUPFAM" id="SSF52172">
    <property type="entry name" value="CheY-like"/>
    <property type="match status" value="1"/>
</dbReference>
<evidence type="ECO:0000256" key="5">
    <source>
        <dbReference type="ARBA" id="ARBA00022553"/>
    </source>
</evidence>
<dbReference type="GO" id="GO:0003700">
    <property type="term" value="F:DNA-binding transcription factor activity"/>
    <property type="evidence" value="ECO:0007669"/>
    <property type="project" value="InterPro"/>
</dbReference>
<keyword evidence="5 16" id="KW-0597">Phosphoprotein</keyword>
<dbReference type="GO" id="GO:0030435">
    <property type="term" value="P:sporulation resulting in formation of a cellular spore"/>
    <property type="evidence" value="ECO:0007669"/>
    <property type="project" value="UniProtKB-UniRule"/>
</dbReference>
<dbReference type="GO" id="GO:0000160">
    <property type="term" value="P:phosphorelay signal transduction system"/>
    <property type="evidence" value="ECO:0007669"/>
    <property type="project" value="UniProtKB-UniRule"/>
</dbReference>
<evidence type="ECO:0000256" key="7">
    <source>
        <dbReference type="ARBA" id="ARBA00022969"/>
    </source>
</evidence>
<keyword evidence="7 14" id="KW-0749">Sporulation</keyword>
<keyword evidence="10 14" id="KW-0238">DNA-binding</keyword>
<keyword evidence="11 14" id="KW-0010">Activator</keyword>
<dbReference type="NCBIfam" id="TIGR02875">
    <property type="entry name" value="spore_0_A"/>
    <property type="match status" value="1"/>
</dbReference>
<comment type="cofactor">
    <cofactor evidence="14 15">
        <name>Ca(2+)</name>
        <dbReference type="ChEBI" id="CHEBI:29108"/>
    </cofactor>
    <text evidence="14 15">Binds 1 Ca(2+) ion per subunit.</text>
</comment>
<evidence type="ECO:0000256" key="9">
    <source>
        <dbReference type="ARBA" id="ARBA00023015"/>
    </source>
</evidence>
<evidence type="ECO:0000256" key="13">
    <source>
        <dbReference type="ARBA" id="ARBA00024867"/>
    </source>
</evidence>
<dbReference type="GO" id="GO:0042173">
    <property type="term" value="P:regulation of sporulation resulting in formation of a cellular spore"/>
    <property type="evidence" value="ECO:0007669"/>
    <property type="project" value="InterPro"/>
</dbReference>
<dbReference type="OrthoDB" id="9793299at2"/>
<dbReference type="Proteomes" id="UP000199476">
    <property type="component" value="Unassembled WGS sequence"/>
</dbReference>
<name>A0A1G9PM89_9FIRM</name>
<dbReference type="RefSeq" id="WP_089760536.1">
    <property type="nucleotide sequence ID" value="NZ_FNGO01000013.1"/>
</dbReference>
<dbReference type="STRING" id="321763.SAMN04488692_11351"/>
<evidence type="ECO:0000256" key="1">
    <source>
        <dbReference type="ARBA" id="ARBA00004496"/>
    </source>
</evidence>
<evidence type="ECO:0000256" key="6">
    <source>
        <dbReference type="ARBA" id="ARBA00022837"/>
    </source>
</evidence>
<comment type="subcellular location">
    <subcellularLocation>
        <location evidence="1 14">Cytoplasm</location>
    </subcellularLocation>
</comment>
<evidence type="ECO:0000256" key="4">
    <source>
        <dbReference type="ARBA" id="ARBA00022491"/>
    </source>
</evidence>
<evidence type="ECO:0000256" key="16">
    <source>
        <dbReference type="PROSITE-ProRule" id="PRU00169"/>
    </source>
</evidence>
<dbReference type="Pfam" id="PF00072">
    <property type="entry name" value="Response_reg"/>
    <property type="match status" value="1"/>
</dbReference>
<dbReference type="Gene3D" id="3.40.50.2300">
    <property type="match status" value="1"/>
</dbReference>
<keyword evidence="12 14" id="KW-0804">Transcription</keyword>
<dbReference type="PANTHER" id="PTHR44591:SF3">
    <property type="entry name" value="RESPONSE REGULATORY DOMAIN-CONTAINING PROTEIN"/>
    <property type="match status" value="1"/>
</dbReference>
<evidence type="ECO:0000256" key="10">
    <source>
        <dbReference type="ARBA" id="ARBA00023125"/>
    </source>
</evidence>
<accession>A0A1G9PM89</accession>
<dbReference type="InterPro" id="IPR016032">
    <property type="entry name" value="Sig_transdc_resp-reg_C-effctor"/>
</dbReference>
<feature type="modified residue" description="4-aspartylphosphate" evidence="16">
    <location>
        <position position="57"/>
    </location>
</feature>
<evidence type="ECO:0000256" key="14">
    <source>
        <dbReference type="PIRNR" id="PIRNR002937"/>
    </source>
</evidence>
<dbReference type="PANTHER" id="PTHR44591">
    <property type="entry name" value="STRESS RESPONSE REGULATOR PROTEIN 1"/>
    <property type="match status" value="1"/>
</dbReference>
<evidence type="ECO:0000259" key="17">
    <source>
        <dbReference type="PROSITE" id="PS50110"/>
    </source>
</evidence>
<dbReference type="InterPro" id="IPR012052">
    <property type="entry name" value="Spore_0_A"/>
</dbReference>
<evidence type="ECO:0000256" key="8">
    <source>
        <dbReference type="ARBA" id="ARBA00023012"/>
    </source>
</evidence>
<dbReference type="PROSITE" id="PS50110">
    <property type="entry name" value="RESPONSE_REGULATORY"/>
    <property type="match status" value="1"/>
</dbReference>
<evidence type="ECO:0000256" key="2">
    <source>
        <dbReference type="ARBA" id="ARBA00018672"/>
    </source>
</evidence>
<keyword evidence="8 14" id="KW-0902">Two-component regulatory system</keyword>
<dbReference type="GO" id="GO:0003677">
    <property type="term" value="F:DNA binding"/>
    <property type="evidence" value="ECO:0007669"/>
    <property type="project" value="UniProtKB-KW"/>
</dbReference>
<proteinExistence type="predicted"/>
<organism evidence="18 19">
    <name type="scientific">Halarsenatibacter silvermanii</name>
    <dbReference type="NCBI Taxonomy" id="321763"/>
    <lineage>
        <taxon>Bacteria</taxon>
        <taxon>Bacillati</taxon>
        <taxon>Bacillota</taxon>
        <taxon>Clostridia</taxon>
        <taxon>Halanaerobiales</taxon>
        <taxon>Halarsenatibacteraceae</taxon>
        <taxon>Halarsenatibacter</taxon>
    </lineage>
</organism>
<keyword evidence="9 14" id="KW-0805">Transcription regulation</keyword>
<sequence length="267" mass="30495">MNEVIDMLMVEDNRRLCQVFQDYFTDRDEFNVVGVAHDGEKGLNMIRENSIDVLILDLILPHIDGIGVMERLDAAELKDDLTVIVVSAFMKENVAARLSQLGVDYYVLKPFSFSDLKKRIKEMVQLNNQQVEKKLAVIDLNDGQQDNDENEINLEKKISEVLHNLGVPAHIKGYLYLKEAIGLVIEEVELLGAVTKKLYPQVAEEFDTTSSRVERAIRHAVDVVWENGNREELEKYFANKHDASGDCPPNSQFIAEIAERMRFEVDQ</sequence>
<keyword evidence="4 14" id="KW-0678">Repressor</keyword>
<dbReference type="AlphaFoldDB" id="A0A1G9PM89"/>
<evidence type="ECO:0000256" key="12">
    <source>
        <dbReference type="ARBA" id="ARBA00023163"/>
    </source>
</evidence>
<keyword evidence="19" id="KW-1185">Reference proteome</keyword>
<comment type="function">
    <text evidence="13 14">May play the central regulatory role in sporulation. It may be an element of the effector pathway responsible for the activation of sporulation genes in response to nutritional stress. Spo0A may act in concert with spo0H (a sigma factor) to control the expression of some genes that are critical to the sporulation process.</text>
</comment>
<evidence type="ECO:0000256" key="11">
    <source>
        <dbReference type="ARBA" id="ARBA00023159"/>
    </source>
</evidence>
<keyword evidence="14 15" id="KW-0479">Metal-binding</keyword>
<dbReference type="InterPro" id="IPR001789">
    <property type="entry name" value="Sig_transdc_resp-reg_receiver"/>
</dbReference>